<gene>
    <name evidence="2" type="ORF">ACFSAG_06320</name>
</gene>
<evidence type="ECO:0000313" key="2">
    <source>
        <dbReference type="EMBL" id="MFD1766455.1"/>
    </source>
</evidence>
<dbReference type="Proteomes" id="UP001597215">
    <property type="component" value="Unassembled WGS sequence"/>
</dbReference>
<evidence type="ECO:0000313" key="3">
    <source>
        <dbReference type="Proteomes" id="UP001597215"/>
    </source>
</evidence>
<sequence>MKKIARLFQIKTKTEVFLITYALGLGAVKRGEAYLTQYPGFGGKLLFLCCLGAVFVAAAKMLEAVELQRMFGNE</sequence>
<keyword evidence="1" id="KW-1133">Transmembrane helix</keyword>
<dbReference type="EMBL" id="JBHUEL010000004">
    <property type="protein sequence ID" value="MFD1766455.1"/>
    <property type="molecule type" value="Genomic_DNA"/>
</dbReference>
<keyword evidence="3" id="KW-1185">Reference proteome</keyword>
<protein>
    <submittedName>
        <fullName evidence="2">Uncharacterized protein</fullName>
    </submittedName>
</protein>
<reference evidence="3" key="1">
    <citation type="journal article" date="2019" name="Int. J. Syst. Evol. Microbiol.">
        <title>The Global Catalogue of Microorganisms (GCM) 10K type strain sequencing project: providing services to taxonomists for standard genome sequencing and annotation.</title>
        <authorList>
            <consortium name="The Broad Institute Genomics Platform"/>
            <consortium name="The Broad Institute Genome Sequencing Center for Infectious Disease"/>
            <person name="Wu L."/>
            <person name="Ma J."/>
        </authorList>
    </citation>
    <scope>NUCLEOTIDE SEQUENCE [LARGE SCALE GENOMIC DNA]</scope>
    <source>
        <strain evidence="3">CGMCC 1.12449</strain>
    </source>
</reference>
<organism evidence="2 3">
    <name type="scientific">Sphingorhabdus buctiana</name>
    <dbReference type="NCBI Taxonomy" id="1508805"/>
    <lineage>
        <taxon>Bacteria</taxon>
        <taxon>Pseudomonadati</taxon>
        <taxon>Pseudomonadota</taxon>
        <taxon>Alphaproteobacteria</taxon>
        <taxon>Sphingomonadales</taxon>
        <taxon>Sphingomonadaceae</taxon>
        <taxon>Sphingorhabdus</taxon>
    </lineage>
</organism>
<comment type="caution">
    <text evidence="2">The sequence shown here is derived from an EMBL/GenBank/DDBJ whole genome shotgun (WGS) entry which is preliminary data.</text>
</comment>
<proteinExistence type="predicted"/>
<dbReference type="RefSeq" id="WP_374611505.1">
    <property type="nucleotide sequence ID" value="NZ_JBHUEL010000004.1"/>
</dbReference>
<keyword evidence="1" id="KW-0472">Membrane</keyword>
<keyword evidence="1" id="KW-0812">Transmembrane</keyword>
<feature type="transmembrane region" description="Helical" evidence="1">
    <location>
        <begin position="43"/>
        <end position="62"/>
    </location>
</feature>
<evidence type="ECO:0000256" key="1">
    <source>
        <dbReference type="SAM" id="Phobius"/>
    </source>
</evidence>
<accession>A0ABW4MCE9</accession>
<name>A0ABW4MCE9_9SPHN</name>